<reference evidence="12 13" key="1">
    <citation type="submission" date="2020-04" db="EMBL/GenBank/DDBJ databases">
        <title>MicrobeNet Type strains.</title>
        <authorList>
            <person name="Nicholson A.C."/>
        </authorList>
    </citation>
    <scope>NUCLEOTIDE SEQUENCE [LARGE SCALE GENOMIC DNA]</scope>
    <source>
        <strain evidence="12 13">CCUG 61472</strain>
    </source>
</reference>
<dbReference type="Gene3D" id="3.40.50.300">
    <property type="entry name" value="P-loop containing nucleotide triphosphate hydrolases"/>
    <property type="match status" value="1"/>
</dbReference>
<comment type="function">
    <text evidence="11">Catalyzes the specific phosphorylation of the 3-hydroxyl group of shikimic acid using ATP as a cosubstrate.</text>
</comment>
<evidence type="ECO:0000256" key="7">
    <source>
        <dbReference type="ARBA" id="ARBA00022777"/>
    </source>
</evidence>
<keyword evidence="11" id="KW-0479">Metal-binding</keyword>
<dbReference type="GO" id="GO:0008652">
    <property type="term" value="P:amino acid biosynthetic process"/>
    <property type="evidence" value="ECO:0007669"/>
    <property type="project" value="UniProtKB-KW"/>
</dbReference>
<dbReference type="InterPro" id="IPR031322">
    <property type="entry name" value="Shikimate/glucono_kinase"/>
</dbReference>
<feature type="binding site" evidence="11">
    <location>
        <position position="32"/>
    </location>
    <ligand>
        <name>substrate</name>
    </ligand>
</feature>
<comment type="caution">
    <text evidence="11">Lacks conserved residue(s) required for the propagation of feature annotation.</text>
</comment>
<feature type="binding site" evidence="11">
    <location>
        <position position="56"/>
    </location>
    <ligand>
        <name>substrate</name>
    </ligand>
</feature>
<evidence type="ECO:0000313" key="12">
    <source>
        <dbReference type="EMBL" id="NKZ24091.1"/>
    </source>
</evidence>
<comment type="subunit">
    <text evidence="11">Monomer.</text>
</comment>
<keyword evidence="13" id="KW-1185">Reference proteome</keyword>
<keyword evidence="4 11" id="KW-0028">Amino-acid biosynthesis</keyword>
<evidence type="ECO:0000313" key="13">
    <source>
        <dbReference type="Proteomes" id="UP000549765"/>
    </source>
</evidence>
<comment type="cofactor">
    <cofactor evidence="11">
        <name>Mg(2+)</name>
        <dbReference type="ChEBI" id="CHEBI:18420"/>
    </cofactor>
    <text evidence="11">Binds 1 Mg(2+) ion per subunit.</text>
</comment>
<dbReference type="GO" id="GO:0005524">
    <property type="term" value="F:ATP binding"/>
    <property type="evidence" value="ECO:0007669"/>
    <property type="project" value="UniProtKB-UniRule"/>
</dbReference>
<dbReference type="InterPro" id="IPR027417">
    <property type="entry name" value="P-loop_NTPase"/>
</dbReference>
<feature type="binding site" evidence="11">
    <location>
        <position position="136"/>
    </location>
    <ligand>
        <name>substrate</name>
    </ligand>
</feature>
<dbReference type="HAMAP" id="MF_00109">
    <property type="entry name" value="Shikimate_kinase"/>
    <property type="match status" value="1"/>
</dbReference>
<protein>
    <recommendedName>
        <fullName evidence="3 11">Shikimate kinase</fullName>
        <shortName evidence="11">SK</shortName>
        <ecNumber evidence="3 11">2.7.1.71</ecNumber>
    </recommendedName>
</protein>
<evidence type="ECO:0000256" key="11">
    <source>
        <dbReference type="HAMAP-Rule" id="MF_00109"/>
    </source>
</evidence>
<organism evidence="12 13">
    <name type="scientific">Periweissella fabalis</name>
    <dbReference type="NCBI Taxonomy" id="1070421"/>
    <lineage>
        <taxon>Bacteria</taxon>
        <taxon>Bacillati</taxon>
        <taxon>Bacillota</taxon>
        <taxon>Bacilli</taxon>
        <taxon>Lactobacillales</taxon>
        <taxon>Lactobacillaceae</taxon>
        <taxon>Periweissella</taxon>
    </lineage>
</organism>
<keyword evidence="11" id="KW-0963">Cytoplasm</keyword>
<evidence type="ECO:0000256" key="10">
    <source>
        <dbReference type="ARBA" id="ARBA00048567"/>
    </source>
</evidence>
<feature type="binding site" evidence="11">
    <location>
        <position position="118"/>
    </location>
    <ligand>
        <name>ATP</name>
        <dbReference type="ChEBI" id="CHEBI:30616"/>
    </ligand>
</feature>
<keyword evidence="8 11" id="KW-0067">ATP-binding</keyword>
<sequence length="173" mass="19576">MQIILVGFMGVGKTTAGQLLANTLNEPFIDLDVEFTKVTNLTPGEFMRQFSEARFRDVEQRILKMQLEQPQAIISSGGGVLTLATSQILIQRSNYYVIYLASNFDINMARLKGDSEQRPLMTELTDQGLHELWQMRQTHYQEVADLTVNTNGLTPQEIVAKIISKIDEEQMHG</sequence>
<evidence type="ECO:0000256" key="8">
    <source>
        <dbReference type="ARBA" id="ARBA00022840"/>
    </source>
</evidence>
<comment type="similarity">
    <text evidence="2 11">Belongs to the shikimate kinase family.</text>
</comment>
<dbReference type="InterPro" id="IPR000623">
    <property type="entry name" value="Shikimate_kinase/TSH1"/>
</dbReference>
<dbReference type="SUPFAM" id="SSF52540">
    <property type="entry name" value="P-loop containing nucleoside triphosphate hydrolases"/>
    <property type="match status" value="1"/>
</dbReference>
<keyword evidence="9 11" id="KW-0057">Aromatic amino acid biosynthesis</keyword>
<dbReference type="PANTHER" id="PTHR21087:SF16">
    <property type="entry name" value="SHIKIMATE KINASE 1, CHLOROPLASTIC"/>
    <property type="match status" value="1"/>
</dbReference>
<dbReference type="GO" id="GO:0005829">
    <property type="term" value="C:cytosol"/>
    <property type="evidence" value="ECO:0007669"/>
    <property type="project" value="TreeGrafter"/>
</dbReference>
<dbReference type="EC" id="2.7.1.71" evidence="3 11"/>
<keyword evidence="11" id="KW-0460">Magnesium</keyword>
<comment type="pathway">
    <text evidence="1 11">Metabolic intermediate biosynthesis; chorismate biosynthesis; chorismate from D-erythrose 4-phosphate and phosphoenolpyruvate: step 5/7.</text>
</comment>
<evidence type="ECO:0000256" key="9">
    <source>
        <dbReference type="ARBA" id="ARBA00023141"/>
    </source>
</evidence>
<dbReference type="AlphaFoldDB" id="A0A7X6N1K0"/>
<accession>A0A7X6N1K0</accession>
<dbReference type="RefSeq" id="WP_168721885.1">
    <property type="nucleotide sequence ID" value="NZ_JAAXPN010000003.1"/>
</dbReference>
<evidence type="ECO:0000256" key="3">
    <source>
        <dbReference type="ARBA" id="ARBA00012154"/>
    </source>
</evidence>
<gene>
    <name evidence="11" type="primary">aroK</name>
    <name evidence="12" type="ORF">HF964_04615</name>
</gene>
<feature type="binding site" evidence="11">
    <location>
        <begin position="10"/>
        <end position="15"/>
    </location>
    <ligand>
        <name>ATP</name>
        <dbReference type="ChEBI" id="CHEBI:30616"/>
    </ligand>
</feature>
<dbReference type="GO" id="GO:0009073">
    <property type="term" value="P:aromatic amino acid family biosynthetic process"/>
    <property type="evidence" value="ECO:0007669"/>
    <property type="project" value="UniProtKB-KW"/>
</dbReference>
<dbReference type="PANTHER" id="PTHR21087">
    <property type="entry name" value="SHIKIMATE KINASE"/>
    <property type="match status" value="1"/>
</dbReference>
<comment type="subcellular location">
    <subcellularLocation>
        <location evidence="11">Cytoplasm</location>
    </subcellularLocation>
</comment>
<dbReference type="UniPathway" id="UPA00053">
    <property type="reaction ID" value="UER00088"/>
</dbReference>
<dbReference type="PRINTS" id="PR01100">
    <property type="entry name" value="SHIKIMTKNASE"/>
</dbReference>
<evidence type="ECO:0000256" key="2">
    <source>
        <dbReference type="ARBA" id="ARBA00006997"/>
    </source>
</evidence>
<dbReference type="Pfam" id="PF01202">
    <property type="entry name" value="SKI"/>
    <property type="match status" value="1"/>
</dbReference>
<dbReference type="InterPro" id="IPR023000">
    <property type="entry name" value="Shikimate_kinase_CS"/>
</dbReference>
<name>A0A7X6N1K0_9LACO</name>
<comment type="caution">
    <text evidence="12">The sequence shown here is derived from an EMBL/GenBank/DDBJ whole genome shotgun (WGS) entry which is preliminary data.</text>
</comment>
<dbReference type="GO" id="GO:0004765">
    <property type="term" value="F:shikimate kinase activity"/>
    <property type="evidence" value="ECO:0007669"/>
    <property type="project" value="UniProtKB-UniRule"/>
</dbReference>
<dbReference type="PROSITE" id="PS01128">
    <property type="entry name" value="SHIKIMATE_KINASE"/>
    <property type="match status" value="1"/>
</dbReference>
<evidence type="ECO:0000256" key="6">
    <source>
        <dbReference type="ARBA" id="ARBA00022741"/>
    </source>
</evidence>
<dbReference type="GO" id="GO:0000287">
    <property type="term" value="F:magnesium ion binding"/>
    <property type="evidence" value="ECO:0007669"/>
    <property type="project" value="UniProtKB-UniRule"/>
</dbReference>
<evidence type="ECO:0000256" key="1">
    <source>
        <dbReference type="ARBA" id="ARBA00004842"/>
    </source>
</evidence>
<keyword evidence="5 11" id="KW-0808">Transferase</keyword>
<dbReference type="GO" id="GO:0009423">
    <property type="term" value="P:chorismate biosynthetic process"/>
    <property type="evidence" value="ECO:0007669"/>
    <property type="project" value="UniProtKB-UniRule"/>
</dbReference>
<comment type="catalytic activity">
    <reaction evidence="10 11">
        <text>shikimate + ATP = 3-phosphoshikimate + ADP + H(+)</text>
        <dbReference type="Rhea" id="RHEA:13121"/>
        <dbReference type="ChEBI" id="CHEBI:15378"/>
        <dbReference type="ChEBI" id="CHEBI:30616"/>
        <dbReference type="ChEBI" id="CHEBI:36208"/>
        <dbReference type="ChEBI" id="CHEBI:145989"/>
        <dbReference type="ChEBI" id="CHEBI:456216"/>
        <dbReference type="EC" id="2.7.1.71"/>
    </reaction>
</comment>
<dbReference type="Proteomes" id="UP000549765">
    <property type="component" value="Unassembled WGS sequence"/>
</dbReference>
<evidence type="ECO:0000256" key="5">
    <source>
        <dbReference type="ARBA" id="ARBA00022679"/>
    </source>
</evidence>
<feature type="binding site" evidence="11">
    <location>
        <position position="78"/>
    </location>
    <ligand>
        <name>substrate</name>
    </ligand>
</feature>
<keyword evidence="6 11" id="KW-0547">Nucleotide-binding</keyword>
<proteinExistence type="inferred from homology"/>
<feature type="binding site" evidence="11">
    <location>
        <position position="14"/>
    </location>
    <ligand>
        <name>Mg(2+)</name>
        <dbReference type="ChEBI" id="CHEBI:18420"/>
    </ligand>
</feature>
<evidence type="ECO:0000256" key="4">
    <source>
        <dbReference type="ARBA" id="ARBA00022605"/>
    </source>
</evidence>
<keyword evidence="7 11" id="KW-0418">Kinase</keyword>
<dbReference type="EMBL" id="JAAXPN010000003">
    <property type="protein sequence ID" value="NKZ24091.1"/>
    <property type="molecule type" value="Genomic_DNA"/>
</dbReference>
<dbReference type="CDD" id="cd00464">
    <property type="entry name" value="SK"/>
    <property type="match status" value="1"/>
</dbReference>